<evidence type="ECO:0000313" key="2">
    <source>
        <dbReference type="Proteomes" id="UP001499988"/>
    </source>
</evidence>
<reference evidence="2" key="1">
    <citation type="journal article" date="2019" name="Int. J. Syst. Evol. Microbiol.">
        <title>The Global Catalogue of Microorganisms (GCM) 10K type strain sequencing project: providing services to taxonomists for standard genome sequencing and annotation.</title>
        <authorList>
            <consortium name="The Broad Institute Genomics Platform"/>
            <consortium name="The Broad Institute Genome Sequencing Center for Infectious Disease"/>
            <person name="Wu L."/>
            <person name="Ma J."/>
        </authorList>
    </citation>
    <scope>NUCLEOTIDE SEQUENCE [LARGE SCALE GENOMIC DNA]</scope>
    <source>
        <strain evidence="2">JCM 18401</strain>
    </source>
</reference>
<organism evidence="1 2">
    <name type="scientific">Ferrimonas pelagia</name>
    <dbReference type="NCBI Taxonomy" id="1177826"/>
    <lineage>
        <taxon>Bacteria</taxon>
        <taxon>Pseudomonadati</taxon>
        <taxon>Pseudomonadota</taxon>
        <taxon>Gammaproteobacteria</taxon>
        <taxon>Alteromonadales</taxon>
        <taxon>Ferrimonadaceae</taxon>
        <taxon>Ferrimonas</taxon>
    </lineage>
</organism>
<dbReference type="Proteomes" id="UP001499988">
    <property type="component" value="Unassembled WGS sequence"/>
</dbReference>
<gene>
    <name evidence="1" type="ORF">GCM10023333_00500</name>
</gene>
<proteinExistence type="predicted"/>
<keyword evidence="2" id="KW-1185">Reference proteome</keyword>
<evidence type="ECO:0000313" key="1">
    <source>
        <dbReference type="EMBL" id="GAA4871579.1"/>
    </source>
</evidence>
<comment type="caution">
    <text evidence="1">The sequence shown here is derived from an EMBL/GenBank/DDBJ whole genome shotgun (WGS) entry which is preliminary data.</text>
</comment>
<accession>A0ABP9E8R9</accession>
<name>A0ABP9E8R9_9GAMM</name>
<protein>
    <submittedName>
        <fullName evidence="1">Uncharacterized protein</fullName>
    </submittedName>
</protein>
<dbReference type="EMBL" id="BAABJZ010000002">
    <property type="protein sequence ID" value="GAA4871579.1"/>
    <property type="molecule type" value="Genomic_DNA"/>
</dbReference>
<sequence length="61" mass="6558">MQYGFLAIDHQSVTGIVTALVADHVMGLIGEKVNNFTFAFITPLGAQDNYIFTHVSIAVCG</sequence>